<name>A0A2W5NV63_9SPHN</name>
<feature type="domain" description="Xylose isomerase-like TIM barrel" evidence="1">
    <location>
        <begin position="21"/>
        <end position="234"/>
    </location>
</feature>
<organism evidence="2 3">
    <name type="scientific">Novosphingobium pentaromativorans</name>
    <dbReference type="NCBI Taxonomy" id="205844"/>
    <lineage>
        <taxon>Bacteria</taxon>
        <taxon>Pseudomonadati</taxon>
        <taxon>Pseudomonadota</taxon>
        <taxon>Alphaproteobacteria</taxon>
        <taxon>Sphingomonadales</taxon>
        <taxon>Sphingomonadaceae</taxon>
        <taxon>Novosphingobium</taxon>
    </lineage>
</organism>
<dbReference type="InterPro" id="IPR013022">
    <property type="entry name" value="Xyl_isomerase-like_TIM-brl"/>
</dbReference>
<proteinExistence type="predicted"/>
<comment type="caution">
    <text evidence="2">The sequence shown here is derived from an EMBL/GenBank/DDBJ whole genome shotgun (WGS) entry which is preliminary data.</text>
</comment>
<dbReference type="Gene3D" id="3.20.20.150">
    <property type="entry name" value="Divalent-metal-dependent TIM barrel enzymes"/>
    <property type="match status" value="1"/>
</dbReference>
<evidence type="ECO:0000313" key="3">
    <source>
        <dbReference type="Proteomes" id="UP000249082"/>
    </source>
</evidence>
<dbReference type="GO" id="GO:0016853">
    <property type="term" value="F:isomerase activity"/>
    <property type="evidence" value="ECO:0007669"/>
    <property type="project" value="UniProtKB-KW"/>
</dbReference>
<dbReference type="Proteomes" id="UP000249082">
    <property type="component" value="Unassembled WGS sequence"/>
</dbReference>
<dbReference type="EMBL" id="QFPX01000008">
    <property type="protein sequence ID" value="PZQ54555.1"/>
    <property type="molecule type" value="Genomic_DNA"/>
</dbReference>
<sequence length="272" mass="29546">MPHPLGIDMRTVAGMDPVDHVRLAAEIGCKAVSMGLEQKIGRAGERQGGYAPWSLRTDPALRREVKAALADGGLRIGLGEGIEVSATVAPEDHAPDLDLFAQLGTRRIGARDNGLERERAFDYMARLAEMARDRDMDFAFEFSPVMTLRTLQEALALVAHIGEERVSVTVDAMHFFRSGGVARELAELDAALIGHVRLCDAALKSQGDYRIEAEENRLIPGEGELPLREFVDALPRGKTLGLDLSLPQAALGVEAARDYLVEVVARTRALLA</sequence>
<keyword evidence="2" id="KW-0413">Isomerase</keyword>
<evidence type="ECO:0000313" key="2">
    <source>
        <dbReference type="EMBL" id="PZQ54555.1"/>
    </source>
</evidence>
<gene>
    <name evidence="2" type="ORF">DI555_10940</name>
</gene>
<protein>
    <submittedName>
        <fullName evidence="2">Sugar phosphate isomerase/epimerase</fullName>
    </submittedName>
</protein>
<dbReference type="InterPro" id="IPR050312">
    <property type="entry name" value="IolE/XylAMocC-like"/>
</dbReference>
<dbReference type="PANTHER" id="PTHR12110">
    <property type="entry name" value="HYDROXYPYRUVATE ISOMERASE"/>
    <property type="match status" value="1"/>
</dbReference>
<dbReference type="Pfam" id="PF01261">
    <property type="entry name" value="AP_endonuc_2"/>
    <property type="match status" value="1"/>
</dbReference>
<reference evidence="2 3" key="1">
    <citation type="submission" date="2017-08" db="EMBL/GenBank/DDBJ databases">
        <title>Infants hospitalized years apart are colonized by the same room-sourced microbial strains.</title>
        <authorList>
            <person name="Brooks B."/>
            <person name="Olm M.R."/>
            <person name="Firek B.A."/>
            <person name="Baker R."/>
            <person name="Thomas B.C."/>
            <person name="Morowitz M.J."/>
            <person name="Banfield J.F."/>
        </authorList>
    </citation>
    <scope>NUCLEOTIDE SEQUENCE [LARGE SCALE GENOMIC DNA]</scope>
    <source>
        <strain evidence="2">S2_005_002_R2_33</strain>
    </source>
</reference>
<dbReference type="SUPFAM" id="SSF51658">
    <property type="entry name" value="Xylose isomerase-like"/>
    <property type="match status" value="1"/>
</dbReference>
<dbReference type="PANTHER" id="PTHR12110:SF48">
    <property type="entry name" value="BLL3656 PROTEIN"/>
    <property type="match status" value="1"/>
</dbReference>
<dbReference type="InterPro" id="IPR036237">
    <property type="entry name" value="Xyl_isomerase-like_sf"/>
</dbReference>
<accession>A0A2W5NV63</accession>
<dbReference type="AlphaFoldDB" id="A0A2W5NV63"/>
<evidence type="ECO:0000259" key="1">
    <source>
        <dbReference type="Pfam" id="PF01261"/>
    </source>
</evidence>